<name>A0A5A5TE22_9CHLR</name>
<evidence type="ECO:0000313" key="3">
    <source>
        <dbReference type="Proteomes" id="UP000322530"/>
    </source>
</evidence>
<feature type="domain" description="PRC-barrel" evidence="1">
    <location>
        <begin position="9"/>
        <end position="74"/>
    </location>
</feature>
<evidence type="ECO:0000313" key="2">
    <source>
        <dbReference type="EMBL" id="GCF09249.1"/>
    </source>
</evidence>
<sequence length="162" mass="17694">MENNQATIKWSDLYKLNVVVPSEGKSLGTVEDFFVKEGSNAVYALCVRTRLHGDLSLPVTGIIAVEKGRVTIRSAQMLAKALPPLVRAQQLLTRTVVNEKGSELGTIKDVVVHVDPPTAMRVAGFEMLRGSTTRSIAGVIVSHYDDETNSVVIYDQSAKKLR</sequence>
<proteinExistence type="predicted"/>
<dbReference type="Pfam" id="PF05239">
    <property type="entry name" value="PRC"/>
    <property type="match status" value="1"/>
</dbReference>
<organism evidence="2 3">
    <name type="scientific">Dictyobacter arantiisoli</name>
    <dbReference type="NCBI Taxonomy" id="2014874"/>
    <lineage>
        <taxon>Bacteria</taxon>
        <taxon>Bacillati</taxon>
        <taxon>Chloroflexota</taxon>
        <taxon>Ktedonobacteria</taxon>
        <taxon>Ktedonobacterales</taxon>
        <taxon>Dictyobacteraceae</taxon>
        <taxon>Dictyobacter</taxon>
    </lineage>
</organism>
<dbReference type="RefSeq" id="WP_149402195.1">
    <property type="nucleotide sequence ID" value="NZ_BIXY01000039.1"/>
</dbReference>
<comment type="caution">
    <text evidence="2">The sequence shown here is derived from an EMBL/GenBank/DDBJ whole genome shotgun (WGS) entry which is preliminary data.</text>
</comment>
<dbReference type="InterPro" id="IPR027275">
    <property type="entry name" value="PRC-brl_dom"/>
</dbReference>
<reference evidence="2 3" key="1">
    <citation type="submission" date="2019-01" db="EMBL/GenBank/DDBJ databases">
        <title>Draft genome sequence of Dictyobacter sp. Uno17.</title>
        <authorList>
            <person name="Wang C.M."/>
            <person name="Zheng Y."/>
            <person name="Sakai Y."/>
            <person name="Abe K."/>
            <person name="Yokota A."/>
            <person name="Yabe S."/>
        </authorList>
    </citation>
    <scope>NUCLEOTIDE SEQUENCE [LARGE SCALE GENOMIC DNA]</scope>
    <source>
        <strain evidence="2 3">Uno17</strain>
    </source>
</reference>
<dbReference type="Proteomes" id="UP000322530">
    <property type="component" value="Unassembled WGS sequence"/>
</dbReference>
<keyword evidence="3" id="KW-1185">Reference proteome</keyword>
<protein>
    <recommendedName>
        <fullName evidence="1">PRC-barrel domain-containing protein</fullName>
    </recommendedName>
</protein>
<accession>A0A5A5TE22</accession>
<dbReference type="SUPFAM" id="SSF50346">
    <property type="entry name" value="PRC-barrel domain"/>
    <property type="match status" value="1"/>
</dbReference>
<gene>
    <name evidence="2" type="ORF">KDI_28130</name>
</gene>
<evidence type="ECO:0000259" key="1">
    <source>
        <dbReference type="Pfam" id="PF05239"/>
    </source>
</evidence>
<dbReference type="InterPro" id="IPR011033">
    <property type="entry name" value="PRC_barrel-like_sf"/>
</dbReference>
<dbReference type="OrthoDB" id="157898at2"/>
<dbReference type="AlphaFoldDB" id="A0A5A5TE22"/>
<dbReference type="EMBL" id="BIXY01000039">
    <property type="protein sequence ID" value="GCF09249.1"/>
    <property type="molecule type" value="Genomic_DNA"/>
</dbReference>